<reference evidence="4" key="1">
    <citation type="journal article" date="2019" name="Int. J. Syst. Evol. Microbiol.">
        <title>The Global Catalogue of Microorganisms (GCM) 10K type strain sequencing project: providing services to taxonomists for standard genome sequencing and annotation.</title>
        <authorList>
            <consortium name="The Broad Institute Genomics Platform"/>
            <consortium name="The Broad Institute Genome Sequencing Center for Infectious Disease"/>
            <person name="Wu L."/>
            <person name="Ma J."/>
        </authorList>
    </citation>
    <scope>NUCLEOTIDE SEQUENCE [LARGE SCALE GENOMIC DNA]</scope>
    <source>
        <strain evidence="4">JCM 4816</strain>
    </source>
</reference>
<evidence type="ECO:0000256" key="2">
    <source>
        <dbReference type="SAM" id="Phobius"/>
    </source>
</evidence>
<evidence type="ECO:0000313" key="4">
    <source>
        <dbReference type="Proteomes" id="UP001596174"/>
    </source>
</evidence>
<comment type="caution">
    <text evidence="3">The sequence shown here is derived from an EMBL/GenBank/DDBJ whole genome shotgun (WGS) entry which is preliminary data.</text>
</comment>
<keyword evidence="2" id="KW-0472">Membrane</keyword>
<dbReference type="InterPro" id="IPR021403">
    <property type="entry name" value="DUF3043"/>
</dbReference>
<protein>
    <submittedName>
        <fullName evidence="3">DUF3043 domain-containing protein</fullName>
    </submittedName>
</protein>
<feature type="transmembrane region" description="Helical" evidence="2">
    <location>
        <begin position="108"/>
        <end position="130"/>
    </location>
</feature>
<dbReference type="Proteomes" id="UP001596174">
    <property type="component" value="Unassembled WGS sequence"/>
</dbReference>
<keyword evidence="2" id="KW-0812">Transmembrane</keyword>
<organism evidence="3 4">
    <name type="scientific">Streptacidiphilus monticola</name>
    <dbReference type="NCBI Taxonomy" id="2161674"/>
    <lineage>
        <taxon>Bacteria</taxon>
        <taxon>Bacillati</taxon>
        <taxon>Actinomycetota</taxon>
        <taxon>Actinomycetes</taxon>
        <taxon>Kitasatosporales</taxon>
        <taxon>Streptomycetaceae</taxon>
        <taxon>Streptacidiphilus</taxon>
    </lineage>
</organism>
<feature type="region of interest" description="Disordered" evidence="1">
    <location>
        <begin position="1"/>
        <end position="72"/>
    </location>
</feature>
<dbReference type="RefSeq" id="WP_380579757.1">
    <property type="nucleotide sequence ID" value="NZ_JBHSQJ010000012.1"/>
</dbReference>
<feature type="transmembrane region" description="Helical" evidence="2">
    <location>
        <begin position="136"/>
        <end position="156"/>
    </location>
</feature>
<gene>
    <name evidence="3" type="ORF">ACFP3V_04070</name>
</gene>
<keyword evidence="4" id="KW-1185">Reference proteome</keyword>
<feature type="compositionally biased region" description="Basic and acidic residues" evidence="1">
    <location>
        <begin position="53"/>
        <end position="72"/>
    </location>
</feature>
<keyword evidence="2" id="KW-1133">Transmembrane helix</keyword>
<sequence length="199" mass="22837">MFRRSSQDAPADAVTLEKNEDVTESLRPAEAPKGRPTPKRSEAQAARRGRAYVPKDRKEQARSNRDAARTARERQMLALRGQGNERDLPARDQGPVRRFARDFVDSRWTAFEFFLPILLVILVLSVIPSLARISVLLWPLSMVIIILQTTWLGLVLRKQLRERFPNQNTKGAIGYAIMRSMQMRRLRLPKPVVKRGQKP</sequence>
<dbReference type="EMBL" id="JBHSQJ010000012">
    <property type="protein sequence ID" value="MFC5906393.1"/>
    <property type="molecule type" value="Genomic_DNA"/>
</dbReference>
<accession>A0ABW1FWK5</accession>
<name>A0ABW1FWK5_9ACTN</name>
<evidence type="ECO:0000256" key="1">
    <source>
        <dbReference type="SAM" id="MobiDB-lite"/>
    </source>
</evidence>
<dbReference type="Pfam" id="PF11241">
    <property type="entry name" value="DUF3043"/>
    <property type="match status" value="1"/>
</dbReference>
<evidence type="ECO:0000313" key="3">
    <source>
        <dbReference type="EMBL" id="MFC5906393.1"/>
    </source>
</evidence>
<proteinExistence type="predicted"/>